<evidence type="ECO:0000256" key="2">
    <source>
        <dbReference type="ARBA" id="ARBA00001946"/>
    </source>
</evidence>
<feature type="binding site" evidence="7">
    <location>
        <position position="91"/>
    </location>
    <ligand>
        <name>Mg(2+)</name>
        <dbReference type="ChEBI" id="CHEBI:18420"/>
        <label>1</label>
        <note>catalytic</note>
    </ligand>
</feature>
<dbReference type="PROSITE" id="PS00630">
    <property type="entry name" value="IMP_2"/>
    <property type="match status" value="1"/>
</dbReference>
<comment type="cofactor">
    <cofactor evidence="2 7 8">
        <name>Mg(2+)</name>
        <dbReference type="ChEBI" id="CHEBI:18420"/>
    </cofactor>
</comment>
<evidence type="ECO:0000313" key="9">
    <source>
        <dbReference type="EMBL" id="QSO49779.1"/>
    </source>
</evidence>
<evidence type="ECO:0000256" key="3">
    <source>
        <dbReference type="ARBA" id="ARBA00009759"/>
    </source>
</evidence>
<keyword evidence="4 7" id="KW-0479">Metal-binding</keyword>
<sequence>MHVLIRASVLAGQYFAARVEGRQVVTEKTSAADVVTEVDKASEKIIRDLIETTFPDDEMLGEEGTEPGAEAAKTAVAEVRDAPHLWIIDPLDGTTNFVSKIPLSVVSLAYASRGRVMLAAIYDPYRDELFYAVRGQGAWLTSGQEALASSGDELPVTRLQVSTVGDLRRSVIASGFPTRADDRETAMQNGMRIVRRAKSLRGFGAAALHLAYVAAGRLEGFWEYDLNAWDIAAGSLLVTEAGGVVSDIDGTSYHLAVRSVVACGQPSLAKDIQGFLKGE</sequence>
<dbReference type="PANTHER" id="PTHR20854:SF4">
    <property type="entry name" value="INOSITOL-1-MONOPHOSPHATASE-RELATED"/>
    <property type="match status" value="1"/>
</dbReference>
<gene>
    <name evidence="9" type="ORF">JZ786_09330</name>
</gene>
<evidence type="ECO:0000256" key="4">
    <source>
        <dbReference type="ARBA" id="ARBA00022723"/>
    </source>
</evidence>
<dbReference type="Gene3D" id="3.40.190.80">
    <property type="match status" value="1"/>
</dbReference>
<dbReference type="SUPFAM" id="SSF56655">
    <property type="entry name" value="Carbohydrate phosphatase"/>
    <property type="match status" value="1"/>
</dbReference>
<dbReference type="InterPro" id="IPR020550">
    <property type="entry name" value="Inositol_monophosphatase_CS"/>
</dbReference>
<keyword evidence="5 8" id="KW-0378">Hydrolase</keyword>
<dbReference type="KEGG" id="afx:JZ786_09330"/>
<name>A0A9X7W375_9BACL</name>
<feature type="binding site" evidence="7">
    <location>
        <position position="62"/>
    </location>
    <ligand>
        <name>Mg(2+)</name>
        <dbReference type="ChEBI" id="CHEBI:18420"/>
        <label>1</label>
        <note>catalytic</note>
    </ligand>
</feature>
<keyword evidence="6 7" id="KW-0460">Magnesium</keyword>
<protein>
    <recommendedName>
        <fullName evidence="8">Inositol-1-monophosphatase</fullName>
        <ecNumber evidence="8">3.1.3.25</ecNumber>
    </recommendedName>
</protein>
<evidence type="ECO:0000313" key="10">
    <source>
        <dbReference type="Proteomes" id="UP000663505"/>
    </source>
</evidence>
<dbReference type="InterPro" id="IPR033942">
    <property type="entry name" value="IMPase"/>
</dbReference>
<evidence type="ECO:0000256" key="6">
    <source>
        <dbReference type="ARBA" id="ARBA00022842"/>
    </source>
</evidence>
<dbReference type="GO" id="GO:0008934">
    <property type="term" value="F:inositol monophosphate 1-phosphatase activity"/>
    <property type="evidence" value="ECO:0007669"/>
    <property type="project" value="InterPro"/>
</dbReference>
<accession>A0A9X7W375</accession>
<evidence type="ECO:0000256" key="1">
    <source>
        <dbReference type="ARBA" id="ARBA00001033"/>
    </source>
</evidence>
<evidence type="ECO:0000256" key="5">
    <source>
        <dbReference type="ARBA" id="ARBA00022801"/>
    </source>
</evidence>
<dbReference type="GO" id="GO:0006020">
    <property type="term" value="P:inositol metabolic process"/>
    <property type="evidence" value="ECO:0007669"/>
    <property type="project" value="TreeGrafter"/>
</dbReference>
<organism evidence="9 10">
    <name type="scientific">Alicyclobacillus mengziensis</name>
    <dbReference type="NCBI Taxonomy" id="2931921"/>
    <lineage>
        <taxon>Bacteria</taxon>
        <taxon>Bacillati</taxon>
        <taxon>Bacillota</taxon>
        <taxon>Bacilli</taxon>
        <taxon>Bacillales</taxon>
        <taxon>Alicyclobacillaceae</taxon>
        <taxon>Alicyclobacillus</taxon>
    </lineage>
</organism>
<dbReference type="AlphaFoldDB" id="A0A9X7W375"/>
<proteinExistence type="inferred from homology"/>
<dbReference type="Pfam" id="PF00459">
    <property type="entry name" value="Inositol_P"/>
    <property type="match status" value="1"/>
</dbReference>
<dbReference type="PROSITE" id="PS00629">
    <property type="entry name" value="IMP_1"/>
    <property type="match status" value="1"/>
</dbReference>
<dbReference type="GO" id="GO:0007165">
    <property type="term" value="P:signal transduction"/>
    <property type="evidence" value="ECO:0007669"/>
    <property type="project" value="TreeGrafter"/>
</dbReference>
<dbReference type="Proteomes" id="UP000663505">
    <property type="component" value="Chromosome"/>
</dbReference>
<dbReference type="GO" id="GO:0046854">
    <property type="term" value="P:phosphatidylinositol phosphate biosynthetic process"/>
    <property type="evidence" value="ECO:0007669"/>
    <property type="project" value="InterPro"/>
</dbReference>
<dbReference type="EC" id="3.1.3.25" evidence="8"/>
<keyword evidence="10" id="KW-1185">Reference proteome</keyword>
<dbReference type="CDD" id="cd01639">
    <property type="entry name" value="IMPase"/>
    <property type="match status" value="1"/>
</dbReference>
<dbReference type="PANTHER" id="PTHR20854">
    <property type="entry name" value="INOSITOL MONOPHOSPHATASE"/>
    <property type="match status" value="1"/>
</dbReference>
<dbReference type="EMBL" id="CP071182">
    <property type="protein sequence ID" value="QSO49779.1"/>
    <property type="molecule type" value="Genomic_DNA"/>
</dbReference>
<evidence type="ECO:0000256" key="7">
    <source>
        <dbReference type="PIRSR" id="PIRSR600760-2"/>
    </source>
</evidence>
<dbReference type="InterPro" id="IPR000760">
    <property type="entry name" value="Inositol_monophosphatase-like"/>
</dbReference>
<feature type="binding site" evidence="7">
    <location>
        <position position="92"/>
    </location>
    <ligand>
        <name>Mg(2+)</name>
        <dbReference type="ChEBI" id="CHEBI:18420"/>
        <label>1</label>
        <note>catalytic</note>
    </ligand>
</feature>
<reference evidence="9 10" key="1">
    <citation type="submission" date="2021-02" db="EMBL/GenBank/DDBJ databases">
        <title>Alicyclobacillus curvatus sp. nov. and Alicyclobacillus mengziensis sp. nov., two acidophilic bacteria isolated from acid mine drainage.</title>
        <authorList>
            <person name="Huang Y."/>
        </authorList>
    </citation>
    <scope>NUCLEOTIDE SEQUENCE [LARGE SCALE GENOMIC DNA]</scope>
    <source>
        <strain evidence="9 10">S30H14</strain>
    </source>
</reference>
<evidence type="ECO:0000256" key="8">
    <source>
        <dbReference type="RuleBase" id="RU364068"/>
    </source>
</evidence>
<dbReference type="Gene3D" id="3.30.540.10">
    <property type="entry name" value="Fructose-1,6-Bisphosphatase, subunit A, domain 1"/>
    <property type="match status" value="1"/>
</dbReference>
<feature type="binding site" evidence="7">
    <location>
        <position position="89"/>
    </location>
    <ligand>
        <name>Mg(2+)</name>
        <dbReference type="ChEBI" id="CHEBI:18420"/>
        <label>1</label>
        <note>catalytic</note>
    </ligand>
</feature>
<dbReference type="PRINTS" id="PR00377">
    <property type="entry name" value="IMPHPHTASES"/>
</dbReference>
<feature type="binding site" evidence="7">
    <location>
        <position position="230"/>
    </location>
    <ligand>
        <name>Mg(2+)</name>
        <dbReference type="ChEBI" id="CHEBI:18420"/>
        <label>1</label>
        <note>catalytic</note>
    </ligand>
</feature>
<dbReference type="GO" id="GO:0046872">
    <property type="term" value="F:metal ion binding"/>
    <property type="evidence" value="ECO:0007669"/>
    <property type="project" value="UniProtKB-KW"/>
</dbReference>
<comment type="catalytic activity">
    <reaction evidence="1 8">
        <text>a myo-inositol phosphate + H2O = myo-inositol + phosphate</text>
        <dbReference type="Rhea" id="RHEA:24056"/>
        <dbReference type="ChEBI" id="CHEBI:15377"/>
        <dbReference type="ChEBI" id="CHEBI:17268"/>
        <dbReference type="ChEBI" id="CHEBI:43474"/>
        <dbReference type="ChEBI" id="CHEBI:84139"/>
        <dbReference type="EC" id="3.1.3.25"/>
    </reaction>
</comment>
<comment type="similarity">
    <text evidence="3 8">Belongs to the inositol monophosphatase superfamily.</text>
</comment>
<dbReference type="InterPro" id="IPR020583">
    <property type="entry name" value="Inositol_monoP_metal-BS"/>
</dbReference>